<feature type="compositionally biased region" description="Polar residues" evidence="1">
    <location>
        <begin position="28"/>
        <end position="47"/>
    </location>
</feature>
<feature type="compositionally biased region" description="Polar residues" evidence="1">
    <location>
        <begin position="97"/>
        <end position="117"/>
    </location>
</feature>
<dbReference type="AlphaFoldDB" id="S7Q598"/>
<evidence type="ECO:0000313" key="3">
    <source>
        <dbReference type="Proteomes" id="UP000030669"/>
    </source>
</evidence>
<organism evidence="2 3">
    <name type="scientific">Gloeophyllum trabeum (strain ATCC 11539 / FP-39264 / Madison 617)</name>
    <name type="common">Brown rot fungus</name>
    <dbReference type="NCBI Taxonomy" id="670483"/>
    <lineage>
        <taxon>Eukaryota</taxon>
        <taxon>Fungi</taxon>
        <taxon>Dikarya</taxon>
        <taxon>Basidiomycota</taxon>
        <taxon>Agaricomycotina</taxon>
        <taxon>Agaricomycetes</taxon>
        <taxon>Gloeophyllales</taxon>
        <taxon>Gloeophyllaceae</taxon>
        <taxon>Gloeophyllum</taxon>
    </lineage>
</organism>
<dbReference type="Proteomes" id="UP000030669">
    <property type="component" value="Unassembled WGS sequence"/>
</dbReference>
<name>S7Q598_GLOTA</name>
<dbReference type="EMBL" id="KB469303">
    <property type="protein sequence ID" value="EPQ54678.1"/>
    <property type="molecule type" value="Genomic_DNA"/>
</dbReference>
<sequence length="152" mass="16183">MSFENHTTRTTGNPQDFHQQVEGDLSSYAGSQSSNYGSTNVPGNTTIGHPPGSVTSGVGEDYSNAGQLYGEGVRAQQQHTRTEDWDASRAGAEGGLNPSQRQGDLQPDNNPPTQEGVSVTDRVMGNAQKLAGHATFNPGLRERGEQRKTGQI</sequence>
<feature type="compositionally biased region" description="Polar residues" evidence="1">
    <location>
        <begin position="1"/>
        <end position="18"/>
    </location>
</feature>
<proteinExistence type="predicted"/>
<gene>
    <name evidence="2" type="ORF">GLOTRDRAFT_130028</name>
</gene>
<dbReference type="GeneID" id="19302041"/>
<dbReference type="HOGENOM" id="CLU_1722569_0_0_1"/>
<dbReference type="RefSeq" id="XP_007866945.1">
    <property type="nucleotide sequence ID" value="XM_007868754.1"/>
</dbReference>
<evidence type="ECO:0000313" key="2">
    <source>
        <dbReference type="EMBL" id="EPQ54678.1"/>
    </source>
</evidence>
<feature type="region of interest" description="Disordered" evidence="1">
    <location>
        <begin position="1"/>
        <end position="152"/>
    </location>
</feature>
<feature type="compositionally biased region" description="Basic and acidic residues" evidence="1">
    <location>
        <begin position="140"/>
        <end position="152"/>
    </location>
</feature>
<dbReference type="OrthoDB" id="3170343at2759"/>
<evidence type="ECO:0000256" key="1">
    <source>
        <dbReference type="SAM" id="MobiDB-lite"/>
    </source>
</evidence>
<protein>
    <submittedName>
        <fullName evidence="2">Uncharacterized protein</fullName>
    </submittedName>
</protein>
<accession>S7Q598</accession>
<keyword evidence="3" id="KW-1185">Reference proteome</keyword>
<dbReference type="KEGG" id="gtr:GLOTRDRAFT_130028"/>
<reference evidence="2 3" key="1">
    <citation type="journal article" date="2012" name="Science">
        <title>The Paleozoic origin of enzymatic lignin decomposition reconstructed from 31 fungal genomes.</title>
        <authorList>
            <person name="Floudas D."/>
            <person name="Binder M."/>
            <person name="Riley R."/>
            <person name="Barry K."/>
            <person name="Blanchette R.A."/>
            <person name="Henrissat B."/>
            <person name="Martinez A.T."/>
            <person name="Otillar R."/>
            <person name="Spatafora J.W."/>
            <person name="Yadav J.S."/>
            <person name="Aerts A."/>
            <person name="Benoit I."/>
            <person name="Boyd A."/>
            <person name="Carlson A."/>
            <person name="Copeland A."/>
            <person name="Coutinho P.M."/>
            <person name="de Vries R.P."/>
            <person name="Ferreira P."/>
            <person name="Findley K."/>
            <person name="Foster B."/>
            <person name="Gaskell J."/>
            <person name="Glotzer D."/>
            <person name="Gorecki P."/>
            <person name="Heitman J."/>
            <person name="Hesse C."/>
            <person name="Hori C."/>
            <person name="Igarashi K."/>
            <person name="Jurgens J.A."/>
            <person name="Kallen N."/>
            <person name="Kersten P."/>
            <person name="Kohler A."/>
            <person name="Kuees U."/>
            <person name="Kumar T.K.A."/>
            <person name="Kuo A."/>
            <person name="LaButti K."/>
            <person name="Larrondo L.F."/>
            <person name="Lindquist E."/>
            <person name="Ling A."/>
            <person name="Lombard V."/>
            <person name="Lucas S."/>
            <person name="Lundell T."/>
            <person name="Martin R."/>
            <person name="McLaughlin D.J."/>
            <person name="Morgenstern I."/>
            <person name="Morin E."/>
            <person name="Murat C."/>
            <person name="Nagy L.G."/>
            <person name="Nolan M."/>
            <person name="Ohm R.A."/>
            <person name="Patyshakuliyeva A."/>
            <person name="Rokas A."/>
            <person name="Ruiz-Duenas F.J."/>
            <person name="Sabat G."/>
            <person name="Salamov A."/>
            <person name="Samejima M."/>
            <person name="Schmutz J."/>
            <person name="Slot J.C."/>
            <person name="St John F."/>
            <person name="Stenlid J."/>
            <person name="Sun H."/>
            <person name="Sun S."/>
            <person name="Syed K."/>
            <person name="Tsang A."/>
            <person name="Wiebenga A."/>
            <person name="Young D."/>
            <person name="Pisabarro A."/>
            <person name="Eastwood D.C."/>
            <person name="Martin F."/>
            <person name="Cullen D."/>
            <person name="Grigoriev I.V."/>
            <person name="Hibbett D.S."/>
        </authorList>
    </citation>
    <scope>NUCLEOTIDE SEQUENCE [LARGE SCALE GENOMIC DNA]</scope>
    <source>
        <strain evidence="2 3">ATCC 11539</strain>
    </source>
</reference>